<evidence type="ECO:0000313" key="2">
    <source>
        <dbReference type="WBParaSite" id="sdigi.contig307.g7295.t1"/>
    </source>
</evidence>
<protein>
    <submittedName>
        <fullName evidence="2">C2 domain-containing protein</fullName>
    </submittedName>
</protein>
<proteinExistence type="predicted"/>
<dbReference type="Proteomes" id="UP000887581">
    <property type="component" value="Unplaced"/>
</dbReference>
<organism evidence="1 2">
    <name type="scientific">Setaria digitata</name>
    <dbReference type="NCBI Taxonomy" id="48799"/>
    <lineage>
        <taxon>Eukaryota</taxon>
        <taxon>Metazoa</taxon>
        <taxon>Ecdysozoa</taxon>
        <taxon>Nematoda</taxon>
        <taxon>Chromadorea</taxon>
        <taxon>Rhabditida</taxon>
        <taxon>Spirurina</taxon>
        <taxon>Spiruromorpha</taxon>
        <taxon>Filarioidea</taxon>
        <taxon>Setariidae</taxon>
        <taxon>Setaria</taxon>
    </lineage>
</organism>
<dbReference type="WBParaSite" id="sdigi.contig307.g7295.t1">
    <property type="protein sequence ID" value="sdigi.contig307.g7295.t1"/>
    <property type="gene ID" value="sdigi.contig307.g7295"/>
</dbReference>
<evidence type="ECO:0000313" key="1">
    <source>
        <dbReference type="Proteomes" id="UP000887581"/>
    </source>
</evidence>
<dbReference type="InterPro" id="IPR035892">
    <property type="entry name" value="C2_domain_sf"/>
</dbReference>
<sequence length="176" mass="19856">MKFTAIKAYSILPLEDFPETIEEDDDDNNIVPLDDKIMPTVPIGETTCRIKLLRPELPSEMQLENAADLHCAINVKERIEINGEKRLIQKRKTSHPEWNKCWDIGVVPGRVLQVLLLNGTTPIADATMRQMDIISKCKGENATHVWINLKPAGRILAQVCHISNPGKFSNLLTIHK</sequence>
<reference evidence="2" key="1">
    <citation type="submission" date="2022-11" db="UniProtKB">
        <authorList>
            <consortium name="WormBaseParasite"/>
        </authorList>
    </citation>
    <scope>IDENTIFICATION</scope>
</reference>
<keyword evidence="1" id="KW-1185">Reference proteome</keyword>
<name>A0A915PPI9_9BILA</name>
<dbReference type="Pfam" id="PF21494">
    <property type="entry name" value="PKC_C2"/>
    <property type="match status" value="1"/>
</dbReference>
<dbReference type="Gene3D" id="2.60.40.150">
    <property type="entry name" value="C2 domain"/>
    <property type="match status" value="1"/>
</dbReference>
<dbReference type="AlphaFoldDB" id="A0A915PPI9"/>
<accession>A0A915PPI9</accession>
<dbReference type="SUPFAM" id="SSF49562">
    <property type="entry name" value="C2 domain (Calcium/lipid-binding domain, CaLB)"/>
    <property type="match status" value="1"/>
</dbReference>